<organism evidence="1 2">
    <name type="scientific">Novosphingobium soli</name>
    <dbReference type="NCBI Taxonomy" id="574956"/>
    <lineage>
        <taxon>Bacteria</taxon>
        <taxon>Pseudomonadati</taxon>
        <taxon>Pseudomonadota</taxon>
        <taxon>Alphaproteobacteria</taxon>
        <taxon>Sphingomonadales</taxon>
        <taxon>Sphingomonadaceae</taxon>
        <taxon>Novosphingobium</taxon>
    </lineage>
</organism>
<comment type="caution">
    <text evidence="1">The sequence shown here is derived from an EMBL/GenBank/DDBJ whole genome shotgun (WGS) entry which is preliminary data.</text>
</comment>
<dbReference type="SUPFAM" id="SSF74650">
    <property type="entry name" value="Galactose mutarotase-like"/>
    <property type="match status" value="1"/>
</dbReference>
<dbReference type="InterPro" id="IPR014718">
    <property type="entry name" value="GH-type_carb-bd"/>
</dbReference>
<gene>
    <name evidence="1" type="ORF">ACFFJC_04285</name>
</gene>
<dbReference type="InterPro" id="IPR037481">
    <property type="entry name" value="LacX"/>
</dbReference>
<proteinExistence type="predicted"/>
<dbReference type="EMBL" id="JBHLWK010000007">
    <property type="protein sequence ID" value="MFC0203489.1"/>
    <property type="molecule type" value="Genomic_DNA"/>
</dbReference>
<evidence type="ECO:0000313" key="1">
    <source>
        <dbReference type="EMBL" id="MFC0203489.1"/>
    </source>
</evidence>
<reference evidence="1 2" key="1">
    <citation type="submission" date="2024-09" db="EMBL/GenBank/DDBJ databases">
        <authorList>
            <person name="Sun Q."/>
            <person name="Mori K."/>
        </authorList>
    </citation>
    <scope>NUCLEOTIDE SEQUENCE [LARGE SCALE GENOMIC DNA]</scope>
    <source>
        <strain evidence="1 2">CCM 7706</strain>
    </source>
</reference>
<dbReference type="InterPro" id="IPR008183">
    <property type="entry name" value="Aldose_1/G6P_1-epimerase"/>
</dbReference>
<dbReference type="PANTHER" id="PTHR11122:SF13">
    <property type="entry name" value="GLUCOSE-6-PHOSPHATE 1-EPIMERASE"/>
    <property type="match status" value="1"/>
</dbReference>
<dbReference type="Proteomes" id="UP001589798">
    <property type="component" value="Unassembled WGS sequence"/>
</dbReference>
<evidence type="ECO:0000313" key="2">
    <source>
        <dbReference type="Proteomes" id="UP001589798"/>
    </source>
</evidence>
<dbReference type="Gene3D" id="2.70.98.10">
    <property type="match status" value="1"/>
</dbReference>
<accession>A0ABV6CRY4</accession>
<keyword evidence="2" id="KW-1185">Reference proteome</keyword>
<dbReference type="PANTHER" id="PTHR11122">
    <property type="entry name" value="APOSPORY-ASSOCIATED PROTEIN C-RELATED"/>
    <property type="match status" value="1"/>
</dbReference>
<protein>
    <submittedName>
        <fullName evidence="1">Aldose 1-epimerase family protein</fullName>
    </submittedName>
</protein>
<name>A0ABV6CRY4_9SPHN</name>
<dbReference type="RefSeq" id="WP_379486316.1">
    <property type="nucleotide sequence ID" value="NZ_JBHLWK010000007.1"/>
</dbReference>
<dbReference type="InterPro" id="IPR011013">
    <property type="entry name" value="Gal_mutarotase_sf_dom"/>
</dbReference>
<dbReference type="CDD" id="cd09024">
    <property type="entry name" value="Aldose_epim_lacX"/>
    <property type="match status" value="1"/>
</dbReference>
<dbReference type="Pfam" id="PF01263">
    <property type="entry name" value="Aldose_epim"/>
    <property type="match status" value="1"/>
</dbReference>
<sequence>MDVELVTISSGDLTARIHPLGAELWSLADRLGREYMTDADPAFWTGHAPLLFPIVGALNGDRYRLDGREYALKKHGFARRSAFAVVQAADDRACFRLTDSEETRSVYPFAFVLDMAFRLDGASLRMEARVSNPGEEPLPFSFGFHPAFAWPLPGGAAKADHRVAFEAAEPQPIRRLDPASGLTLPEPFATPVEGHLLCPDAAQFEADALIWDRLSSRSATFGAPGGAQLALAFPDTPMLGIWQKPGAAYLCIEPWQGMADPLGFARDFRQKPGIVTLPPGDTRRFRMDVTVLSAD</sequence>